<keyword evidence="4" id="KW-1185">Reference proteome</keyword>
<protein>
    <submittedName>
        <fullName evidence="3">Protein FAF-like, chloroplastic</fullName>
    </submittedName>
</protein>
<evidence type="ECO:0000313" key="3">
    <source>
        <dbReference type="EMBL" id="WOL11483.1"/>
    </source>
</evidence>
<sequence>MQRESLAIVVFDAHNLIQELIVARKAVDVGELPLIHQQAIATEVVPYAAPISRNNGPCIHMQCHRLDGCLVVEVIPVPSQNYLLVQRVDDRLLLSFIDSTYGDEPGYEFGDASVCH</sequence>
<dbReference type="InterPro" id="IPR021410">
    <property type="entry name" value="FAF"/>
</dbReference>
<name>A0AAQ3KQZ3_9LILI</name>
<evidence type="ECO:0000313" key="4">
    <source>
        <dbReference type="Proteomes" id="UP001327560"/>
    </source>
</evidence>
<evidence type="ECO:0000256" key="1">
    <source>
        <dbReference type="ARBA" id="ARBA00008690"/>
    </source>
</evidence>
<gene>
    <name evidence="3" type="ORF">Cni_G20246</name>
</gene>
<comment type="similarity">
    <text evidence="1">Belongs to the fantastic four family.</text>
</comment>
<dbReference type="PANTHER" id="PTHR33155">
    <property type="entry name" value="FANTASTIC FOUR-LIKE PROTEIN (DUF3049)"/>
    <property type="match status" value="1"/>
</dbReference>
<reference evidence="3 4" key="1">
    <citation type="submission" date="2023-10" db="EMBL/GenBank/DDBJ databases">
        <title>Chromosome-scale genome assembly provides insights into flower coloration mechanisms of Canna indica.</title>
        <authorList>
            <person name="Li C."/>
        </authorList>
    </citation>
    <scope>NUCLEOTIDE SEQUENCE [LARGE SCALE GENOMIC DNA]</scope>
    <source>
        <tissue evidence="3">Flower</tissue>
    </source>
</reference>
<dbReference type="InterPro" id="IPR046431">
    <property type="entry name" value="FAF_dom"/>
</dbReference>
<feature type="domain" description="FAF" evidence="2">
    <location>
        <begin position="54"/>
        <end position="96"/>
    </location>
</feature>
<proteinExistence type="inferred from homology"/>
<evidence type="ECO:0000259" key="2">
    <source>
        <dbReference type="Pfam" id="PF11250"/>
    </source>
</evidence>
<dbReference type="EMBL" id="CP136895">
    <property type="protein sequence ID" value="WOL11483.1"/>
    <property type="molecule type" value="Genomic_DNA"/>
</dbReference>
<dbReference type="PANTHER" id="PTHR33155:SF8">
    <property type="entry name" value="PROTEIN FANTASTIC FOUR 1"/>
    <property type="match status" value="1"/>
</dbReference>
<dbReference type="AlphaFoldDB" id="A0AAQ3KQZ3"/>
<dbReference type="Proteomes" id="UP001327560">
    <property type="component" value="Chromosome 6"/>
</dbReference>
<organism evidence="3 4">
    <name type="scientific">Canna indica</name>
    <name type="common">Indian-shot</name>
    <dbReference type="NCBI Taxonomy" id="4628"/>
    <lineage>
        <taxon>Eukaryota</taxon>
        <taxon>Viridiplantae</taxon>
        <taxon>Streptophyta</taxon>
        <taxon>Embryophyta</taxon>
        <taxon>Tracheophyta</taxon>
        <taxon>Spermatophyta</taxon>
        <taxon>Magnoliopsida</taxon>
        <taxon>Liliopsida</taxon>
        <taxon>Zingiberales</taxon>
        <taxon>Cannaceae</taxon>
        <taxon>Canna</taxon>
    </lineage>
</organism>
<accession>A0AAQ3KQZ3</accession>
<dbReference type="Pfam" id="PF11250">
    <property type="entry name" value="FAF"/>
    <property type="match status" value="1"/>
</dbReference>